<dbReference type="Proteomes" id="UP000077857">
    <property type="component" value="Unassembled WGS sequence"/>
</dbReference>
<evidence type="ECO:0000256" key="1">
    <source>
        <dbReference type="ARBA" id="ARBA00022676"/>
    </source>
</evidence>
<dbReference type="InterPro" id="IPR002201">
    <property type="entry name" value="Glyco_trans_9"/>
</dbReference>
<reference evidence="6 7" key="1">
    <citation type="submission" date="2016-03" db="EMBL/GenBank/DDBJ databases">
        <authorList>
            <person name="Ploux O."/>
        </authorList>
    </citation>
    <scope>NUCLEOTIDE SEQUENCE [LARGE SCALE GENOMIC DNA]</scope>
    <source>
        <strain evidence="6 7">R-45378</strain>
    </source>
</reference>
<accession>A0A177MXF7</accession>
<dbReference type="PANTHER" id="PTHR30160:SF7">
    <property type="entry name" value="ADP-HEPTOSE--LPS HEPTOSYLTRANSFERASE 2"/>
    <property type="match status" value="1"/>
</dbReference>
<evidence type="ECO:0000313" key="7">
    <source>
        <dbReference type="Proteomes" id="UP000077857"/>
    </source>
</evidence>
<dbReference type="GO" id="GO:0005829">
    <property type="term" value="C:cytosol"/>
    <property type="evidence" value="ECO:0007669"/>
    <property type="project" value="TreeGrafter"/>
</dbReference>
<comment type="caution">
    <text evidence="6">The sequence shown here is derived from an EMBL/GenBank/DDBJ whole genome shotgun (WGS) entry which is preliminary data.</text>
</comment>
<keyword evidence="1" id="KW-0328">Glycosyltransferase</keyword>
<dbReference type="EMBL" id="LUUJ01000134">
    <property type="protein sequence ID" value="OAI10417.1"/>
    <property type="molecule type" value="Genomic_DNA"/>
</dbReference>
<comment type="catalytic activity">
    <reaction evidence="5">
        <text>an L-alpha-D-Hep-(1-&gt;5)-[alpha-Kdo-(2-&gt;4)]-alpha-Kdo-(2-&gt;6)-lipid A + ADP-L-glycero-beta-D-manno-heptose = an L-alpha-D-Hep-(1-&gt;3)-L-alpha-D-Hep-(1-&gt;5)-[alpha-Kdo-(2-&gt;4)]-alpha-Kdo-(2-&gt;6)-lipid A + ADP + H(+)</text>
        <dbReference type="Rhea" id="RHEA:74071"/>
        <dbReference type="ChEBI" id="CHEBI:15378"/>
        <dbReference type="ChEBI" id="CHEBI:61506"/>
        <dbReference type="ChEBI" id="CHEBI:193068"/>
        <dbReference type="ChEBI" id="CHEBI:193069"/>
        <dbReference type="ChEBI" id="CHEBI:456216"/>
        <dbReference type="EC" id="2.4.99.24"/>
    </reaction>
</comment>
<dbReference type="EC" id="2.4.99.24" evidence="4"/>
<dbReference type="NCBIfam" id="TIGR02195">
    <property type="entry name" value="heptsyl_trn_II"/>
    <property type="match status" value="1"/>
</dbReference>
<dbReference type="InterPro" id="IPR011910">
    <property type="entry name" value="RfaF"/>
</dbReference>
<evidence type="ECO:0000256" key="3">
    <source>
        <dbReference type="ARBA" id="ARBA00043995"/>
    </source>
</evidence>
<dbReference type="SUPFAM" id="SSF53756">
    <property type="entry name" value="UDP-Glycosyltransferase/glycogen phosphorylase"/>
    <property type="match status" value="1"/>
</dbReference>
<dbReference type="CDD" id="cd03789">
    <property type="entry name" value="GT9_LPS_heptosyltransferase"/>
    <property type="match status" value="1"/>
</dbReference>
<dbReference type="FunFam" id="3.40.50.2000:FF:000023">
    <property type="entry name" value="ADP-heptose--LPS heptosyltransferase II"/>
    <property type="match status" value="1"/>
</dbReference>
<sequence length="320" mass="34609">MVMAQSLFIALKQQTPDCLIDVLAPAWSLPLLARMPQVRQGIAMPLGHGQFGLSARFRLGRQLQGSYDQAIVLPNSWKSALVPFFAGIPLRTGYLGELRWGLLNDARRLDKKRLTMTVQRFVALGLAGDAKLPPDYPIPQLAISAEQRRQASEKFRIDTGKKALALCPGAEYGPAKRWPAEHFAAVANAKIGEGWQVWLFGSDKDRPVADAIVELTGGVCRNFVGETTLAEAVDLLALADAVVSNDSGLMHVAAALDKKIVAVYGSSDPGFTPPLNPAAQILSLKLACSPCFKRDCPFGHTRCLTELGPEQVLAALEADR</sequence>
<protein>
    <recommendedName>
        <fullName evidence="4">lipopolysaccharide heptosyltransferase II</fullName>
        <ecNumber evidence="4">2.4.99.24</ecNumber>
    </recommendedName>
</protein>
<gene>
    <name evidence="6" type="ORF">A1507_03765</name>
</gene>
<dbReference type="InterPro" id="IPR051199">
    <property type="entry name" value="LPS_LOS_Heptosyltrfase"/>
</dbReference>
<comment type="similarity">
    <text evidence="3">Belongs to the glycosyltransferase 9 family.</text>
</comment>
<dbReference type="PANTHER" id="PTHR30160">
    <property type="entry name" value="TETRAACYLDISACCHARIDE 4'-KINASE-RELATED"/>
    <property type="match status" value="1"/>
</dbReference>
<dbReference type="AlphaFoldDB" id="A0A177MXF7"/>
<dbReference type="GO" id="GO:0009244">
    <property type="term" value="P:lipopolysaccharide core region biosynthetic process"/>
    <property type="evidence" value="ECO:0007669"/>
    <property type="project" value="TreeGrafter"/>
</dbReference>
<keyword evidence="2 6" id="KW-0808">Transferase</keyword>
<dbReference type="Gene3D" id="3.40.50.2000">
    <property type="entry name" value="Glycogen Phosphorylase B"/>
    <property type="match status" value="2"/>
</dbReference>
<proteinExistence type="inferred from homology"/>
<evidence type="ECO:0000313" key="6">
    <source>
        <dbReference type="EMBL" id="OAI10417.1"/>
    </source>
</evidence>
<dbReference type="Pfam" id="PF01075">
    <property type="entry name" value="Glyco_transf_9"/>
    <property type="match status" value="1"/>
</dbReference>
<organism evidence="6 7">
    <name type="scientific">Methylomonas koyamae</name>
    <dbReference type="NCBI Taxonomy" id="702114"/>
    <lineage>
        <taxon>Bacteria</taxon>
        <taxon>Pseudomonadati</taxon>
        <taxon>Pseudomonadota</taxon>
        <taxon>Gammaproteobacteria</taxon>
        <taxon>Methylococcales</taxon>
        <taxon>Methylococcaceae</taxon>
        <taxon>Methylomonas</taxon>
    </lineage>
</organism>
<evidence type="ECO:0000256" key="5">
    <source>
        <dbReference type="ARBA" id="ARBA00047503"/>
    </source>
</evidence>
<evidence type="ECO:0000256" key="2">
    <source>
        <dbReference type="ARBA" id="ARBA00022679"/>
    </source>
</evidence>
<name>A0A177MXF7_9GAMM</name>
<dbReference type="GO" id="GO:0008713">
    <property type="term" value="F:ADP-heptose-lipopolysaccharide heptosyltransferase activity"/>
    <property type="evidence" value="ECO:0007669"/>
    <property type="project" value="UniProtKB-EC"/>
</dbReference>
<evidence type="ECO:0000256" key="4">
    <source>
        <dbReference type="ARBA" id="ARBA00044042"/>
    </source>
</evidence>